<accession>A0ABY0H990</accession>
<feature type="region of interest" description="Disordered" evidence="1">
    <location>
        <begin position="1"/>
        <end position="50"/>
    </location>
</feature>
<keyword evidence="3" id="KW-1185">Reference proteome</keyword>
<feature type="compositionally biased region" description="Basic and acidic residues" evidence="1">
    <location>
        <begin position="145"/>
        <end position="159"/>
    </location>
</feature>
<sequence>MLAVRDQENLVHARQNGASLKQQQGRQLQPKTPGARYPKTPVKVPLNDENATHVVAGAKSNLAGRARGDENALTSKAAKGLDKSNFVTPMGPRSRAVLGDKTTNAKAQALQPVNVKSALRDIETSHSKAPTPAVPKSKQPQVESNKLEVHAGEADRPSEDEVEYCPPRPKDLPYESDVFPDGVLTFEGLKRENLFRGYYDYYINPIDEHGVSLSDRQLEEKSRRAMEECNRRVKEDIENFEWSIEDELEEAGFVMKKRAATPISVSARSDEPKQPPARKAPPTILSRNAAAVLAMEDTTRSLQRRMAKPTGSNLPKKKVTSLTVAGLRSAKLPTSRLPVISRKTPLEIKNIEATSRTTIGYSKGRTTASAIAQNATTKPSTARPKSAIPRSDTTTSNDSDKTITPARYAQTQASAAAAEDQEWKERVAFLSIFNPEEEEDEDDDYDLLAGGLPKSMCEEEDEEFELKLAD</sequence>
<feature type="compositionally biased region" description="Basic and acidic residues" evidence="1">
    <location>
        <begin position="1"/>
        <end position="11"/>
    </location>
</feature>
<protein>
    <submittedName>
        <fullName evidence="2">Uncharacterized protein</fullName>
    </submittedName>
</protein>
<feature type="compositionally biased region" description="Polar residues" evidence="1">
    <location>
        <begin position="371"/>
        <end position="380"/>
    </location>
</feature>
<dbReference type="Proteomes" id="UP000294003">
    <property type="component" value="Unassembled WGS sequence"/>
</dbReference>
<dbReference type="EMBL" id="QJNS01000101">
    <property type="protein sequence ID" value="RYO87323.1"/>
    <property type="molecule type" value="Genomic_DNA"/>
</dbReference>
<evidence type="ECO:0000313" key="3">
    <source>
        <dbReference type="Proteomes" id="UP000294003"/>
    </source>
</evidence>
<feature type="compositionally biased region" description="Polar residues" evidence="1">
    <location>
        <begin position="16"/>
        <end position="30"/>
    </location>
</feature>
<evidence type="ECO:0000256" key="1">
    <source>
        <dbReference type="SAM" id="MobiDB-lite"/>
    </source>
</evidence>
<organism evidence="2 3">
    <name type="scientific">Monosporascus cannonballus</name>
    <dbReference type="NCBI Taxonomy" id="155416"/>
    <lineage>
        <taxon>Eukaryota</taxon>
        <taxon>Fungi</taxon>
        <taxon>Dikarya</taxon>
        <taxon>Ascomycota</taxon>
        <taxon>Pezizomycotina</taxon>
        <taxon>Sordariomycetes</taxon>
        <taxon>Xylariomycetidae</taxon>
        <taxon>Xylariales</taxon>
        <taxon>Xylariales incertae sedis</taxon>
        <taxon>Monosporascus</taxon>
    </lineage>
</organism>
<gene>
    <name evidence="2" type="ORF">DL762_004253</name>
</gene>
<name>A0ABY0H990_9PEZI</name>
<evidence type="ECO:0000313" key="2">
    <source>
        <dbReference type="EMBL" id="RYO87323.1"/>
    </source>
</evidence>
<feature type="region of interest" description="Disordered" evidence="1">
    <location>
        <begin position="371"/>
        <end position="420"/>
    </location>
</feature>
<reference evidence="2 3" key="1">
    <citation type="submission" date="2018-06" db="EMBL/GenBank/DDBJ databases">
        <title>Complete Genomes of Monosporascus.</title>
        <authorList>
            <person name="Robinson A.J."/>
            <person name="Natvig D.O."/>
        </authorList>
    </citation>
    <scope>NUCLEOTIDE SEQUENCE [LARGE SCALE GENOMIC DNA]</scope>
    <source>
        <strain evidence="2 3">CBS 609.92</strain>
    </source>
</reference>
<feature type="region of interest" description="Disordered" evidence="1">
    <location>
        <begin position="122"/>
        <end position="164"/>
    </location>
</feature>
<proteinExistence type="predicted"/>
<comment type="caution">
    <text evidence="2">The sequence shown here is derived from an EMBL/GenBank/DDBJ whole genome shotgun (WGS) entry which is preliminary data.</text>
</comment>
<feature type="compositionally biased region" description="Low complexity" evidence="1">
    <location>
        <begin position="391"/>
        <end position="418"/>
    </location>
</feature>